<evidence type="ECO:0000313" key="2">
    <source>
        <dbReference type="Proteomes" id="UP000061660"/>
    </source>
</evidence>
<name>A0A0U2W2W3_9BACL</name>
<organism evidence="1 2">
    <name type="scientific">Paenibacillus naphthalenovorans</name>
    <dbReference type="NCBI Taxonomy" id="162209"/>
    <lineage>
        <taxon>Bacteria</taxon>
        <taxon>Bacillati</taxon>
        <taxon>Bacillota</taxon>
        <taxon>Bacilli</taxon>
        <taxon>Bacillales</taxon>
        <taxon>Paenibacillaceae</taxon>
        <taxon>Paenibacillus</taxon>
    </lineage>
</organism>
<dbReference type="PATRIC" id="fig|162209.4.peg.1446"/>
<dbReference type="RefSeq" id="WP_062410884.1">
    <property type="nucleotide sequence ID" value="NZ_BJCS01000003.1"/>
</dbReference>
<dbReference type="InterPro" id="IPR010718">
    <property type="entry name" value="DUF1294"/>
</dbReference>
<dbReference type="Pfam" id="PF06961">
    <property type="entry name" value="DUF1294"/>
    <property type="match status" value="1"/>
</dbReference>
<evidence type="ECO:0000313" key="1">
    <source>
        <dbReference type="EMBL" id="ALS21741.1"/>
    </source>
</evidence>
<accession>A0A0U2W2W3</accession>
<keyword evidence="2" id="KW-1185">Reference proteome</keyword>
<dbReference type="STRING" id="162209.IJ22_13650"/>
<dbReference type="Proteomes" id="UP000061660">
    <property type="component" value="Chromosome"/>
</dbReference>
<dbReference type="KEGG" id="pnp:IJ22_13650"/>
<dbReference type="AlphaFoldDB" id="A0A0U2W2W3"/>
<sequence>MIYWITINFVAFFIMGYDKSQAKKGSRRIAEHTLFLIAAAGGALGMWFGMRKWRHKTKHVSFVYGIPLLVVFNAAIAFYFGSA</sequence>
<proteinExistence type="predicted"/>
<reference evidence="1 2" key="2">
    <citation type="journal article" date="2016" name="Genome Announc.">
        <title>Complete Genome Sequences of Two Interactive Moderate Thermophiles, Paenibacillus napthalenovorans 32O-Y and Paenibacillus sp. 32O-W.</title>
        <authorList>
            <person name="Butler R.R.III."/>
            <person name="Wang J."/>
            <person name="Stark B.C."/>
            <person name="Pombert J.F."/>
        </authorList>
    </citation>
    <scope>NUCLEOTIDE SEQUENCE [LARGE SCALE GENOMIC DNA]</scope>
    <source>
        <strain evidence="1 2">32O-Y</strain>
    </source>
</reference>
<gene>
    <name evidence="1" type="ORF">IJ22_13650</name>
</gene>
<dbReference type="OrthoDB" id="1698854at2"/>
<dbReference type="EMBL" id="CP013652">
    <property type="protein sequence ID" value="ALS21741.1"/>
    <property type="molecule type" value="Genomic_DNA"/>
</dbReference>
<reference evidence="2" key="1">
    <citation type="submission" date="2015-12" db="EMBL/GenBank/DDBJ databases">
        <title>Complete genome sequences of two moderately thermophilic Paenibacillus species.</title>
        <authorList>
            <person name="Butler R.III."/>
            <person name="Wang J."/>
            <person name="Stark B.C."/>
            <person name="Pombert J.-F."/>
        </authorList>
    </citation>
    <scope>NUCLEOTIDE SEQUENCE [LARGE SCALE GENOMIC DNA]</scope>
    <source>
        <strain evidence="2">32O-Y</strain>
    </source>
</reference>
<protein>
    <submittedName>
        <fullName evidence="1">Uncharacterized protein</fullName>
    </submittedName>
</protein>